<dbReference type="InterPro" id="IPR000182">
    <property type="entry name" value="GNAT_dom"/>
</dbReference>
<evidence type="ECO:0000313" key="8">
    <source>
        <dbReference type="Proteomes" id="UP000194218"/>
    </source>
</evidence>
<feature type="region of interest" description="Disordered" evidence="5">
    <location>
        <begin position="30"/>
        <end position="52"/>
    </location>
</feature>
<organism evidence="7 8">
    <name type="scientific">Streptomyces marincola</name>
    <dbReference type="NCBI Taxonomy" id="2878388"/>
    <lineage>
        <taxon>Bacteria</taxon>
        <taxon>Bacillati</taxon>
        <taxon>Actinomycetota</taxon>
        <taxon>Actinomycetes</taxon>
        <taxon>Kitasatosporales</taxon>
        <taxon>Streptomycetaceae</taxon>
        <taxon>Streptomyces</taxon>
    </lineage>
</organism>
<protein>
    <submittedName>
        <fullName evidence="7">GNAT family N-acetyltransferase</fullName>
    </submittedName>
</protein>
<sequence length="418" mass="45523">MSPHFRTVTDDNPADGDAWVRAVSAGFLSPPESNPRGLAQRRERLDVPGSRPRGAFEGDRCVATLRSFDQRLTVVGGREVAANAISAVTVLATHRRRGLLRRMMTDDLAEARERGDVAATLVATEYPIYGRFGFGAASTFTAWRVDASRSGLDPKWSLPANEGSLTFVDGAEVRKVGPELHERFRRGQPGAVDRSEQVWQLRTGALWFGPDPWVEPFHVLYRDPAGVPQGLATFATDNAWREGLPEGTASVRSLLATSPAVEALLWRFLLSIDWVVTVDSGRTPPDSVLPLILPNPRAARIREQADHLWLRPLDLPALLGARSYATEGELVLDVRDPLGLAEGRYLLTASPEGGLAVPTTREPDLTLPTNALAGLYLGDESAARLVAAGLADEGTTRAASRADLLFRTGRRPWCPDIF</sequence>
<reference evidence="7 8" key="1">
    <citation type="submission" date="2017-05" db="EMBL/GenBank/DDBJ databases">
        <title>Complete genome sequence of Streptomyces sp. SCSIO 03032 revealed the diverse biosynthetic pathways for its bioactive secondary metabolites.</title>
        <authorList>
            <person name="Ma L."/>
            <person name="Zhu Y."/>
            <person name="Zhang W."/>
            <person name="Zhang G."/>
            <person name="Tian X."/>
            <person name="Zhang S."/>
            <person name="Zhang C."/>
        </authorList>
    </citation>
    <scope>NUCLEOTIDE SEQUENCE [LARGE SCALE GENOMIC DNA]</scope>
    <source>
        <strain evidence="7 8">SCSIO 03032</strain>
    </source>
</reference>
<feature type="binding site" evidence="4">
    <location>
        <begin position="96"/>
        <end position="101"/>
    </location>
    <ligand>
        <name>acetyl-CoA</name>
        <dbReference type="ChEBI" id="CHEBI:57288"/>
    </ligand>
</feature>
<feature type="active site" description="Proton donor" evidence="4">
    <location>
        <position position="129"/>
    </location>
</feature>
<evidence type="ECO:0000313" key="7">
    <source>
        <dbReference type="EMBL" id="ARQ69319.1"/>
    </source>
</evidence>
<dbReference type="AlphaFoldDB" id="A0A1W7CXC1"/>
<feature type="domain" description="N-acetyltransferase" evidence="6">
    <location>
        <begin position="3"/>
        <end position="159"/>
    </location>
</feature>
<dbReference type="GO" id="GO:0034069">
    <property type="term" value="F:aminoglycoside N-acetyltransferase activity"/>
    <property type="evidence" value="ECO:0007669"/>
    <property type="project" value="TreeGrafter"/>
</dbReference>
<dbReference type="InterPro" id="IPR051554">
    <property type="entry name" value="Acetyltransferase_Eis"/>
</dbReference>
<feature type="binding site" evidence="4">
    <location>
        <begin position="124"/>
        <end position="125"/>
    </location>
    <ligand>
        <name>acetyl-CoA</name>
        <dbReference type="ChEBI" id="CHEBI:57288"/>
    </ligand>
</feature>
<feature type="binding site" evidence="4">
    <location>
        <begin position="88"/>
        <end position="90"/>
    </location>
    <ligand>
        <name>acetyl-CoA</name>
        <dbReference type="ChEBI" id="CHEBI:57288"/>
    </ligand>
</feature>
<dbReference type="InterPro" id="IPR016181">
    <property type="entry name" value="Acyl_CoA_acyltransferase"/>
</dbReference>
<gene>
    <name evidence="7" type="ORF">CAG99_10955</name>
</gene>
<dbReference type="Proteomes" id="UP000194218">
    <property type="component" value="Chromosome"/>
</dbReference>
<proteinExistence type="inferred from homology"/>
<dbReference type="HAMAP" id="MF_01812">
    <property type="entry name" value="Eis"/>
    <property type="match status" value="1"/>
</dbReference>
<feature type="active site" description="Proton acceptor; via carboxylate" evidence="4">
    <location>
        <position position="418"/>
    </location>
</feature>
<comment type="similarity">
    <text evidence="1 4">Belongs to the acetyltransferase Eis family.</text>
</comment>
<name>A0A1W7CXC1_9ACTN</name>
<evidence type="ECO:0000256" key="5">
    <source>
        <dbReference type="SAM" id="MobiDB-lite"/>
    </source>
</evidence>
<dbReference type="Gene3D" id="3.30.1050.10">
    <property type="entry name" value="SCP2 sterol-binding domain"/>
    <property type="match status" value="1"/>
</dbReference>
<dbReference type="PANTHER" id="PTHR37817">
    <property type="entry name" value="N-ACETYLTRANSFERASE EIS"/>
    <property type="match status" value="1"/>
</dbReference>
<dbReference type="InterPro" id="IPR022902">
    <property type="entry name" value="NAcTrfase_Eis"/>
</dbReference>
<dbReference type="Pfam" id="PF13530">
    <property type="entry name" value="SCP2_2"/>
    <property type="match status" value="1"/>
</dbReference>
<keyword evidence="8" id="KW-1185">Reference proteome</keyword>
<dbReference type="InterPro" id="IPR041380">
    <property type="entry name" value="Acetyltransf_17"/>
</dbReference>
<dbReference type="PANTHER" id="PTHR37817:SF1">
    <property type="entry name" value="N-ACETYLTRANSFERASE EIS"/>
    <property type="match status" value="1"/>
</dbReference>
<evidence type="ECO:0000259" key="6">
    <source>
        <dbReference type="PROSITE" id="PS51186"/>
    </source>
</evidence>
<dbReference type="SUPFAM" id="SSF55718">
    <property type="entry name" value="SCP-like"/>
    <property type="match status" value="1"/>
</dbReference>
<dbReference type="SUPFAM" id="SSF55729">
    <property type="entry name" value="Acyl-CoA N-acyltransferases (Nat)"/>
    <property type="match status" value="1"/>
</dbReference>
<dbReference type="RefSeq" id="WP_086159074.1">
    <property type="nucleotide sequence ID" value="NZ_CP021121.1"/>
</dbReference>
<evidence type="ECO:0000256" key="2">
    <source>
        <dbReference type="ARBA" id="ARBA00022679"/>
    </source>
</evidence>
<evidence type="ECO:0000256" key="1">
    <source>
        <dbReference type="ARBA" id="ARBA00009213"/>
    </source>
</evidence>
<comment type="subunit">
    <text evidence="4">Homohexamer; trimer of dimers.</text>
</comment>
<accession>A0A1W7CXC1</accession>
<dbReference type="InterPro" id="IPR025559">
    <property type="entry name" value="Eis_dom"/>
</dbReference>
<dbReference type="Pfam" id="PF13527">
    <property type="entry name" value="Acetyltransf_9"/>
    <property type="match status" value="1"/>
</dbReference>
<dbReference type="KEGG" id="smao:CAG99_10955"/>
<dbReference type="Gene3D" id="3.40.630.30">
    <property type="match status" value="2"/>
</dbReference>
<dbReference type="EMBL" id="CP021121">
    <property type="protein sequence ID" value="ARQ69319.1"/>
    <property type="molecule type" value="Genomic_DNA"/>
</dbReference>
<dbReference type="Pfam" id="PF17668">
    <property type="entry name" value="Acetyltransf_17"/>
    <property type="match status" value="1"/>
</dbReference>
<evidence type="ECO:0000256" key="3">
    <source>
        <dbReference type="ARBA" id="ARBA00023315"/>
    </source>
</evidence>
<evidence type="ECO:0000256" key="4">
    <source>
        <dbReference type="HAMAP-Rule" id="MF_01812"/>
    </source>
</evidence>
<dbReference type="NCBIfam" id="NF002367">
    <property type="entry name" value="PRK01346.1-4"/>
    <property type="match status" value="1"/>
</dbReference>
<dbReference type="OrthoDB" id="8399956at2"/>
<keyword evidence="2 4" id="KW-0808">Transferase</keyword>
<dbReference type="InterPro" id="IPR036527">
    <property type="entry name" value="SCP2_sterol-bd_dom_sf"/>
</dbReference>
<dbReference type="PROSITE" id="PS51186">
    <property type="entry name" value="GNAT"/>
    <property type="match status" value="1"/>
</dbReference>
<dbReference type="GO" id="GO:0030649">
    <property type="term" value="P:aminoglycoside antibiotic catabolic process"/>
    <property type="evidence" value="ECO:0007669"/>
    <property type="project" value="TreeGrafter"/>
</dbReference>
<keyword evidence="3 4" id="KW-0012">Acyltransferase</keyword>